<dbReference type="GO" id="GO:0004029">
    <property type="term" value="F:aldehyde dehydrogenase (NAD+) activity"/>
    <property type="evidence" value="ECO:0007669"/>
    <property type="project" value="TreeGrafter"/>
</dbReference>
<dbReference type="InterPro" id="IPR051783">
    <property type="entry name" value="NAD(P)-dependent_oxidoreduct"/>
</dbReference>
<organism evidence="3 4">
    <name type="scientific">Chitinophaga flava</name>
    <dbReference type="NCBI Taxonomy" id="2259036"/>
    <lineage>
        <taxon>Bacteria</taxon>
        <taxon>Pseudomonadati</taxon>
        <taxon>Bacteroidota</taxon>
        <taxon>Chitinophagia</taxon>
        <taxon>Chitinophagales</taxon>
        <taxon>Chitinophagaceae</taxon>
        <taxon>Chitinophaga</taxon>
    </lineage>
</organism>
<proteinExistence type="predicted"/>
<keyword evidence="4" id="KW-1185">Reference proteome</keyword>
<dbReference type="InterPro" id="IPR036291">
    <property type="entry name" value="NAD(P)-bd_dom_sf"/>
</dbReference>
<evidence type="ECO:0000259" key="2">
    <source>
        <dbReference type="Pfam" id="PF01370"/>
    </source>
</evidence>
<name>A0A365Y2R3_9BACT</name>
<dbReference type="AlphaFoldDB" id="A0A365Y2R3"/>
<keyword evidence="1" id="KW-1133">Transmembrane helix</keyword>
<dbReference type="Gene3D" id="3.40.50.720">
    <property type="entry name" value="NAD(P)-binding Rossmann-like Domain"/>
    <property type="match status" value="1"/>
</dbReference>
<feature type="domain" description="NAD-dependent epimerase/dehydratase" evidence="2">
    <location>
        <begin position="6"/>
        <end position="216"/>
    </location>
</feature>
<reference evidence="3 4" key="1">
    <citation type="submission" date="2018-05" db="EMBL/GenBank/DDBJ databases">
        <title>Chitinophaga sp. K3CV102501T nov., isolated from isolated from a monsoon evergreen broad-leaved forest soil.</title>
        <authorList>
            <person name="Lv Y."/>
        </authorList>
    </citation>
    <scope>NUCLEOTIDE SEQUENCE [LARGE SCALE GENOMIC DNA]</scope>
    <source>
        <strain evidence="3 4">GDMCC 1.1325</strain>
    </source>
</reference>
<dbReference type="EMBL" id="QFFJ01000001">
    <property type="protein sequence ID" value="RBL92892.1"/>
    <property type="molecule type" value="Genomic_DNA"/>
</dbReference>
<dbReference type="SUPFAM" id="SSF51735">
    <property type="entry name" value="NAD(P)-binding Rossmann-fold domains"/>
    <property type="match status" value="1"/>
</dbReference>
<dbReference type="InterPro" id="IPR001509">
    <property type="entry name" value="Epimerase_deHydtase"/>
</dbReference>
<dbReference type="PANTHER" id="PTHR48079">
    <property type="entry name" value="PROTEIN YEEZ"/>
    <property type="match status" value="1"/>
</dbReference>
<evidence type="ECO:0000313" key="4">
    <source>
        <dbReference type="Proteomes" id="UP000253410"/>
    </source>
</evidence>
<sequence length="298" mass="31957">MKAKRVFILGTTGYIGGSLAVYLLERGYQVNSLVRKQTDVALVQQLGVHATAGILLENPDLPALFETADIIINVSDSDDPFMVAAILDALEGSGKTFIHTSGGGILGDKAEGQYAGEVVYTDIPENPLLERAGRVAIDKAVLAAAQRGIRSMVICPTLVYGKGLGLKKESDQIPTLIREAKKRNKAVMVGKGVTLTSNVHVMDLIALYELALEKGTAGSFYYAENGQTSFYAIAERINQVLGLDGEITSLSIQEAIRTWGPAMAHFGMGSNILASAEKARKELGWQPVHNNLLEEIGL</sequence>
<dbReference type="OrthoDB" id="9807212at2"/>
<gene>
    <name evidence="3" type="ORF">DF182_10035</name>
</gene>
<dbReference type="Pfam" id="PF01370">
    <property type="entry name" value="Epimerase"/>
    <property type="match status" value="1"/>
</dbReference>
<comment type="caution">
    <text evidence="3">The sequence shown here is derived from an EMBL/GenBank/DDBJ whole genome shotgun (WGS) entry which is preliminary data.</text>
</comment>
<evidence type="ECO:0000256" key="1">
    <source>
        <dbReference type="SAM" id="Phobius"/>
    </source>
</evidence>
<accession>A0A365Y2R3</accession>
<feature type="transmembrane region" description="Helical" evidence="1">
    <location>
        <begin position="6"/>
        <end position="24"/>
    </location>
</feature>
<keyword evidence="1" id="KW-0812">Transmembrane</keyword>
<evidence type="ECO:0000313" key="3">
    <source>
        <dbReference type="EMBL" id="RBL92892.1"/>
    </source>
</evidence>
<dbReference type="RefSeq" id="WP_113615489.1">
    <property type="nucleotide sequence ID" value="NZ_QFFJ01000001.1"/>
</dbReference>
<keyword evidence="1" id="KW-0472">Membrane</keyword>
<dbReference type="GO" id="GO:0005737">
    <property type="term" value="C:cytoplasm"/>
    <property type="evidence" value="ECO:0007669"/>
    <property type="project" value="TreeGrafter"/>
</dbReference>
<dbReference type="Proteomes" id="UP000253410">
    <property type="component" value="Unassembled WGS sequence"/>
</dbReference>
<dbReference type="PANTHER" id="PTHR48079:SF6">
    <property type="entry name" value="NAD(P)-BINDING DOMAIN-CONTAINING PROTEIN-RELATED"/>
    <property type="match status" value="1"/>
</dbReference>
<protein>
    <submittedName>
        <fullName evidence="3">Epimerase</fullName>
    </submittedName>
</protein>